<dbReference type="RefSeq" id="WP_380703037.1">
    <property type="nucleotide sequence ID" value="NZ_JBHSAP010000007.1"/>
</dbReference>
<organism evidence="3 4">
    <name type="scientific">Salinithrix halophila</name>
    <dbReference type="NCBI Taxonomy" id="1485204"/>
    <lineage>
        <taxon>Bacteria</taxon>
        <taxon>Bacillati</taxon>
        <taxon>Bacillota</taxon>
        <taxon>Bacilli</taxon>
        <taxon>Bacillales</taxon>
        <taxon>Thermoactinomycetaceae</taxon>
        <taxon>Salinithrix</taxon>
    </lineage>
</organism>
<evidence type="ECO:0000313" key="3">
    <source>
        <dbReference type="EMBL" id="MFC4076308.1"/>
    </source>
</evidence>
<evidence type="ECO:0000313" key="4">
    <source>
        <dbReference type="Proteomes" id="UP001595843"/>
    </source>
</evidence>
<name>A0ABV8JD47_9BACL</name>
<dbReference type="Gene3D" id="2.60.40.10">
    <property type="entry name" value="Immunoglobulins"/>
    <property type="match status" value="1"/>
</dbReference>
<gene>
    <name evidence="3" type="ORF">ACFOUO_05725</name>
</gene>
<protein>
    <submittedName>
        <fullName evidence="3">FixH family protein</fullName>
    </submittedName>
</protein>
<evidence type="ECO:0000259" key="2">
    <source>
        <dbReference type="Pfam" id="PF13115"/>
    </source>
</evidence>
<accession>A0ABV8JD47</accession>
<evidence type="ECO:0000256" key="1">
    <source>
        <dbReference type="SAM" id="MobiDB-lite"/>
    </source>
</evidence>
<reference evidence="4" key="1">
    <citation type="journal article" date="2019" name="Int. J. Syst. Evol. Microbiol.">
        <title>The Global Catalogue of Microorganisms (GCM) 10K type strain sequencing project: providing services to taxonomists for standard genome sequencing and annotation.</title>
        <authorList>
            <consortium name="The Broad Institute Genomics Platform"/>
            <consortium name="The Broad Institute Genome Sequencing Center for Infectious Disease"/>
            <person name="Wu L."/>
            <person name="Ma J."/>
        </authorList>
    </citation>
    <scope>NUCLEOTIDE SEQUENCE [LARGE SCALE GENOMIC DNA]</scope>
    <source>
        <strain evidence="4">IBRC-M 10813</strain>
    </source>
</reference>
<dbReference type="InterPro" id="IPR032693">
    <property type="entry name" value="YtkA-like_dom"/>
</dbReference>
<dbReference type="PROSITE" id="PS51257">
    <property type="entry name" value="PROKAR_LIPOPROTEIN"/>
    <property type="match status" value="1"/>
</dbReference>
<proteinExistence type="predicted"/>
<dbReference type="InterPro" id="IPR013783">
    <property type="entry name" value="Ig-like_fold"/>
</dbReference>
<dbReference type="EMBL" id="JBHSAP010000007">
    <property type="protein sequence ID" value="MFC4076308.1"/>
    <property type="molecule type" value="Genomic_DNA"/>
</dbReference>
<feature type="compositionally biased region" description="Basic and acidic residues" evidence="1">
    <location>
        <begin position="35"/>
        <end position="53"/>
    </location>
</feature>
<dbReference type="Proteomes" id="UP001595843">
    <property type="component" value="Unassembled WGS sequence"/>
</dbReference>
<feature type="region of interest" description="Disordered" evidence="1">
    <location>
        <begin position="27"/>
        <end position="53"/>
    </location>
</feature>
<feature type="domain" description="YtkA-like" evidence="2">
    <location>
        <begin position="57"/>
        <end position="135"/>
    </location>
</feature>
<sequence length="155" mass="16864">MARSLWIRLGFLFLVAGLLILTACGQSEESGGDQDSSRQKKEGHGGHGQDGEMAVKLRVELKTDPEKVKAGSAVTLQARITEQGEPVNDADRVSFEVWPAGEDKATHKKLKTKRTAPGVYSAETTFDKSGKVKVMYHVTARGVHEMKSQSVTVQP</sequence>
<keyword evidence="4" id="KW-1185">Reference proteome</keyword>
<comment type="caution">
    <text evidence="3">The sequence shown here is derived from an EMBL/GenBank/DDBJ whole genome shotgun (WGS) entry which is preliminary data.</text>
</comment>
<dbReference type="Pfam" id="PF13115">
    <property type="entry name" value="YtkA"/>
    <property type="match status" value="1"/>
</dbReference>